<keyword evidence="2" id="KW-1185">Reference proteome</keyword>
<reference evidence="1" key="2">
    <citation type="journal article" date="2022" name="New Phytol.">
        <title>Evolutionary transition to the ectomycorrhizal habit in the genomes of a hyperdiverse lineage of mushroom-forming fungi.</title>
        <authorList>
            <person name="Looney B."/>
            <person name="Miyauchi S."/>
            <person name="Morin E."/>
            <person name="Drula E."/>
            <person name="Courty P.E."/>
            <person name="Kohler A."/>
            <person name="Kuo A."/>
            <person name="LaButti K."/>
            <person name="Pangilinan J."/>
            <person name="Lipzen A."/>
            <person name="Riley R."/>
            <person name="Andreopoulos W."/>
            <person name="He G."/>
            <person name="Johnson J."/>
            <person name="Nolan M."/>
            <person name="Tritt A."/>
            <person name="Barry K.W."/>
            <person name="Grigoriev I.V."/>
            <person name="Nagy L.G."/>
            <person name="Hibbett D."/>
            <person name="Henrissat B."/>
            <person name="Matheny P.B."/>
            <person name="Labbe J."/>
            <person name="Martin F.M."/>
        </authorList>
    </citation>
    <scope>NUCLEOTIDE SEQUENCE</scope>
    <source>
        <strain evidence="1">EC-137</strain>
    </source>
</reference>
<sequence length="526" mass="55492">SVTPSTTAATAAAASSSAASGLSASPNFKVIGIGLAIVSGLLIGSSFVFKKRGLLRSQAGHVAGEGVAYLASPLWWIGMTMMILGEICNFVAYAFVQAIVVTPLGALSVVISAMLSSIFLKETLTFFGWLGCGLCILGSVIIALNGPQEDSISKILEFQKLFISLRFLSYIGLLIAASIVIIVYFAPRYGAKSMIWYILVCSMIGGISVSVTTGLGSAIVETLYNHDNQFNKTWFIYFLIVFVIATLLTEIFYLNKALALFNTAMVTPTYYVIFTFFSMMTTIVLYNGLKAPASQIITLVMGFLVICFGITILQMSKVDPEELAAKGKLDRRSTLLLHAARVHAVGDAGDEKSLAGGDDPGIDALRGSFGTVGSIIRARSARRLSQASAQQARLAGASSFRATGAGLPLHPRDAVVSARDSTLGASPRDAILGAGLERHQLFDPPVPRRDSDAYSLGSARKQTIKFGEQDLVHEYPRGAQRDGAVHSARPSALTHGPSAGVGSPRSGRASLGSGPGPGVPSTPLSQ</sequence>
<name>A0ACB8Q9S6_9AGAM</name>
<gene>
    <name evidence="1" type="ORF">K488DRAFT_13900</name>
</gene>
<dbReference type="Proteomes" id="UP000814128">
    <property type="component" value="Unassembled WGS sequence"/>
</dbReference>
<accession>A0ACB8Q9S6</accession>
<organism evidence="1 2">
    <name type="scientific">Vararia minispora EC-137</name>
    <dbReference type="NCBI Taxonomy" id="1314806"/>
    <lineage>
        <taxon>Eukaryota</taxon>
        <taxon>Fungi</taxon>
        <taxon>Dikarya</taxon>
        <taxon>Basidiomycota</taxon>
        <taxon>Agaricomycotina</taxon>
        <taxon>Agaricomycetes</taxon>
        <taxon>Russulales</taxon>
        <taxon>Lachnocladiaceae</taxon>
        <taxon>Vararia</taxon>
    </lineage>
</organism>
<comment type="caution">
    <text evidence="1">The sequence shown here is derived from an EMBL/GenBank/DDBJ whole genome shotgun (WGS) entry which is preliminary data.</text>
</comment>
<feature type="non-terminal residue" evidence="1">
    <location>
        <position position="526"/>
    </location>
</feature>
<dbReference type="EMBL" id="MU273739">
    <property type="protein sequence ID" value="KAI0028594.1"/>
    <property type="molecule type" value="Genomic_DNA"/>
</dbReference>
<evidence type="ECO:0000313" key="1">
    <source>
        <dbReference type="EMBL" id="KAI0028594.1"/>
    </source>
</evidence>
<proteinExistence type="predicted"/>
<reference evidence="1" key="1">
    <citation type="submission" date="2021-02" db="EMBL/GenBank/DDBJ databases">
        <authorList>
            <consortium name="DOE Joint Genome Institute"/>
            <person name="Ahrendt S."/>
            <person name="Looney B.P."/>
            <person name="Miyauchi S."/>
            <person name="Morin E."/>
            <person name="Drula E."/>
            <person name="Courty P.E."/>
            <person name="Chicoki N."/>
            <person name="Fauchery L."/>
            <person name="Kohler A."/>
            <person name="Kuo A."/>
            <person name="Labutti K."/>
            <person name="Pangilinan J."/>
            <person name="Lipzen A."/>
            <person name="Riley R."/>
            <person name="Andreopoulos W."/>
            <person name="He G."/>
            <person name="Johnson J."/>
            <person name="Barry K.W."/>
            <person name="Grigoriev I.V."/>
            <person name="Nagy L."/>
            <person name="Hibbett D."/>
            <person name="Henrissat B."/>
            <person name="Matheny P.B."/>
            <person name="Labbe J."/>
            <person name="Martin F."/>
        </authorList>
    </citation>
    <scope>NUCLEOTIDE SEQUENCE</scope>
    <source>
        <strain evidence="1">EC-137</strain>
    </source>
</reference>
<protein>
    <submittedName>
        <fullName evidence="1">Magnesium transporter NIPA-domain-containing protein</fullName>
    </submittedName>
</protein>
<evidence type="ECO:0000313" key="2">
    <source>
        <dbReference type="Proteomes" id="UP000814128"/>
    </source>
</evidence>
<feature type="non-terminal residue" evidence="1">
    <location>
        <position position="1"/>
    </location>
</feature>